<dbReference type="PANTHER" id="PTHR47959">
    <property type="entry name" value="ATP-DEPENDENT RNA HELICASE RHLE-RELATED"/>
    <property type="match status" value="1"/>
</dbReference>
<evidence type="ECO:0000256" key="4">
    <source>
        <dbReference type="ARBA" id="ARBA00022806"/>
    </source>
</evidence>
<dbReference type="Pfam" id="PF00271">
    <property type="entry name" value="Helicase_C"/>
    <property type="match status" value="1"/>
</dbReference>
<feature type="domain" description="Helicase C-terminal" evidence="12">
    <location>
        <begin position="296"/>
        <end position="489"/>
    </location>
</feature>
<keyword evidence="3 9" id="KW-0378">Hydrolase</keyword>
<dbReference type="GO" id="GO:0003723">
    <property type="term" value="F:RNA binding"/>
    <property type="evidence" value="ECO:0007669"/>
    <property type="project" value="UniProtKB-KW"/>
</dbReference>
<dbReference type="SUPFAM" id="SSF52540">
    <property type="entry name" value="P-loop containing nucleoside triphosphate hydrolases"/>
    <property type="match status" value="2"/>
</dbReference>
<dbReference type="EC" id="3.6.4.13" evidence="1"/>
<keyword evidence="14" id="KW-1185">Reference proteome</keyword>
<protein>
    <recommendedName>
        <fullName evidence="1">RNA helicase</fullName>
        <ecNumber evidence="1">3.6.4.13</ecNumber>
    </recommendedName>
</protein>
<dbReference type="InterPro" id="IPR044764">
    <property type="entry name" value="DDX52/Rok1_DEADc"/>
</dbReference>
<reference evidence="13" key="1">
    <citation type="submission" date="2020-05" db="EMBL/GenBank/DDBJ databases">
        <title>Mycena genomes resolve the evolution of fungal bioluminescence.</title>
        <authorList>
            <person name="Tsai I.J."/>
        </authorList>
    </citation>
    <scope>NUCLEOTIDE SEQUENCE</scope>
    <source>
        <strain evidence="13">160909Yilan</strain>
    </source>
</reference>
<evidence type="ECO:0000256" key="5">
    <source>
        <dbReference type="ARBA" id="ARBA00022840"/>
    </source>
</evidence>
<sequence length="543" mass="59237">MEAFQLLSRGGANFDKKRFKKDVQLFSKEPPKGLGTASGKVLNGELPGELDYFKYAAGGSGKRKVDGDGKVAKKRKLNEEEDEEDEDLDMDEEEEEDNAEDAPARPRQRVVAKGSNVPAHTDTFNELVERYQISTLLLSNLVQNGYTHPTGIQSYGIPILLESRDLAAISPTGTGKTLSYLLPIMASLGAPSSSANSDGGAGVRAVVLAPTRELAHQIHNECLKLAQGRKWRVVLFSKASAATLADKSTRDKVDIIISTPLRLVASLKSGGLELSNVRHLILDEADRMLDSEFFPQVEEILGACSHPGIQKAVFSATLPAGAEKMAMQMLSDPIRVVVGLKDTPLPLISQSLTYVADDPSKLPSLLTYLAQPYNPPVLIFTSSQPRATSLAQELVLNGVPNVDCLHAGLTKKEREDAEWTSKGIREVINYDFPTSVQSYVHRIGRTGRAGREGKAVTYFTDDDAPFLKAIANVLLQSGSTVPEWILKLPKPSKLKRRQMGKVKRAEIVNPARKIGRNDAIKKRDMIAGSKRRAARTTAESTSE</sequence>
<dbReference type="GO" id="GO:0005829">
    <property type="term" value="C:cytosol"/>
    <property type="evidence" value="ECO:0007669"/>
    <property type="project" value="TreeGrafter"/>
</dbReference>
<feature type="region of interest" description="Disordered" evidence="10">
    <location>
        <begin position="518"/>
        <end position="543"/>
    </location>
</feature>
<comment type="catalytic activity">
    <reaction evidence="8">
        <text>ATP + H2O = ADP + phosphate + H(+)</text>
        <dbReference type="Rhea" id="RHEA:13065"/>
        <dbReference type="ChEBI" id="CHEBI:15377"/>
        <dbReference type="ChEBI" id="CHEBI:15378"/>
        <dbReference type="ChEBI" id="CHEBI:30616"/>
        <dbReference type="ChEBI" id="CHEBI:43474"/>
        <dbReference type="ChEBI" id="CHEBI:456216"/>
        <dbReference type="EC" id="3.6.4.13"/>
    </reaction>
</comment>
<dbReference type="GO" id="GO:0030490">
    <property type="term" value="P:maturation of SSU-rRNA"/>
    <property type="evidence" value="ECO:0007669"/>
    <property type="project" value="InterPro"/>
</dbReference>
<feature type="domain" description="Helicase ATP-binding" evidence="11">
    <location>
        <begin position="157"/>
        <end position="336"/>
    </location>
</feature>
<proteinExistence type="inferred from homology"/>
<dbReference type="Proteomes" id="UP000623467">
    <property type="component" value="Unassembled WGS sequence"/>
</dbReference>
<gene>
    <name evidence="13" type="ORF">MSAN_00796600</name>
</gene>
<evidence type="ECO:0000256" key="3">
    <source>
        <dbReference type="ARBA" id="ARBA00022801"/>
    </source>
</evidence>
<dbReference type="InterPro" id="IPR011545">
    <property type="entry name" value="DEAD/DEAH_box_helicase_dom"/>
</dbReference>
<dbReference type="EMBL" id="JACAZH010000005">
    <property type="protein sequence ID" value="KAF7367342.1"/>
    <property type="molecule type" value="Genomic_DNA"/>
</dbReference>
<dbReference type="CDD" id="cd17957">
    <property type="entry name" value="DEADc_DDX52"/>
    <property type="match status" value="1"/>
</dbReference>
<dbReference type="InterPro" id="IPR050079">
    <property type="entry name" value="DEAD_box_RNA_helicase"/>
</dbReference>
<dbReference type="GO" id="GO:0016787">
    <property type="term" value="F:hydrolase activity"/>
    <property type="evidence" value="ECO:0007669"/>
    <property type="project" value="UniProtKB-KW"/>
</dbReference>
<dbReference type="InterPro" id="IPR001650">
    <property type="entry name" value="Helicase_C-like"/>
</dbReference>
<evidence type="ECO:0000256" key="10">
    <source>
        <dbReference type="SAM" id="MobiDB-lite"/>
    </source>
</evidence>
<evidence type="ECO:0000313" key="14">
    <source>
        <dbReference type="Proteomes" id="UP000623467"/>
    </source>
</evidence>
<dbReference type="SMART" id="SM00487">
    <property type="entry name" value="DEXDc"/>
    <property type="match status" value="1"/>
</dbReference>
<evidence type="ECO:0000259" key="11">
    <source>
        <dbReference type="PROSITE" id="PS51192"/>
    </source>
</evidence>
<evidence type="ECO:0000256" key="6">
    <source>
        <dbReference type="ARBA" id="ARBA00022884"/>
    </source>
</evidence>
<dbReference type="PANTHER" id="PTHR47959:SF15">
    <property type="entry name" value="RNA HELICASE"/>
    <property type="match status" value="1"/>
</dbReference>
<evidence type="ECO:0000259" key="12">
    <source>
        <dbReference type="PROSITE" id="PS51194"/>
    </source>
</evidence>
<dbReference type="PROSITE" id="PS00039">
    <property type="entry name" value="DEAD_ATP_HELICASE"/>
    <property type="match status" value="1"/>
</dbReference>
<organism evidence="13 14">
    <name type="scientific">Mycena sanguinolenta</name>
    <dbReference type="NCBI Taxonomy" id="230812"/>
    <lineage>
        <taxon>Eukaryota</taxon>
        <taxon>Fungi</taxon>
        <taxon>Dikarya</taxon>
        <taxon>Basidiomycota</taxon>
        <taxon>Agaricomycotina</taxon>
        <taxon>Agaricomycetes</taxon>
        <taxon>Agaricomycetidae</taxon>
        <taxon>Agaricales</taxon>
        <taxon>Marasmiineae</taxon>
        <taxon>Mycenaceae</taxon>
        <taxon>Mycena</taxon>
    </lineage>
</organism>
<keyword evidence="2 9" id="KW-0547">Nucleotide-binding</keyword>
<dbReference type="Pfam" id="PF00270">
    <property type="entry name" value="DEAD"/>
    <property type="match status" value="1"/>
</dbReference>
<dbReference type="GO" id="GO:0005524">
    <property type="term" value="F:ATP binding"/>
    <property type="evidence" value="ECO:0007669"/>
    <property type="project" value="UniProtKB-KW"/>
</dbReference>
<dbReference type="OrthoDB" id="360161at2759"/>
<feature type="compositionally biased region" description="Acidic residues" evidence="10">
    <location>
        <begin position="79"/>
        <end position="100"/>
    </location>
</feature>
<evidence type="ECO:0000256" key="8">
    <source>
        <dbReference type="ARBA" id="ARBA00047984"/>
    </source>
</evidence>
<dbReference type="AlphaFoldDB" id="A0A8H6YYK2"/>
<name>A0A8H6YYK2_9AGAR</name>
<dbReference type="CDD" id="cd18787">
    <property type="entry name" value="SF2_C_DEAD"/>
    <property type="match status" value="1"/>
</dbReference>
<feature type="region of interest" description="Disordered" evidence="10">
    <location>
        <begin position="57"/>
        <end position="113"/>
    </location>
</feature>
<dbReference type="InterPro" id="IPR000629">
    <property type="entry name" value="RNA-helicase_DEAD-box_CS"/>
</dbReference>
<dbReference type="GO" id="GO:0003724">
    <property type="term" value="F:RNA helicase activity"/>
    <property type="evidence" value="ECO:0007669"/>
    <property type="project" value="UniProtKB-EC"/>
</dbReference>
<dbReference type="InterPro" id="IPR014001">
    <property type="entry name" value="Helicase_ATP-bd"/>
</dbReference>
<keyword evidence="6" id="KW-0694">RNA-binding</keyword>
<keyword evidence="4 9" id="KW-0347">Helicase</keyword>
<evidence type="ECO:0000313" key="13">
    <source>
        <dbReference type="EMBL" id="KAF7367342.1"/>
    </source>
</evidence>
<dbReference type="PROSITE" id="PS51194">
    <property type="entry name" value="HELICASE_CTER"/>
    <property type="match status" value="1"/>
</dbReference>
<dbReference type="PROSITE" id="PS51192">
    <property type="entry name" value="HELICASE_ATP_BIND_1"/>
    <property type="match status" value="1"/>
</dbReference>
<evidence type="ECO:0000256" key="2">
    <source>
        <dbReference type="ARBA" id="ARBA00022741"/>
    </source>
</evidence>
<keyword evidence="5 9" id="KW-0067">ATP-binding</keyword>
<dbReference type="InterPro" id="IPR027417">
    <property type="entry name" value="P-loop_NTPase"/>
</dbReference>
<comment type="similarity">
    <text evidence="7">Belongs to the DEAD box helicase family. DDX52/ROK1 subfamily.</text>
</comment>
<dbReference type="Gene3D" id="3.40.50.300">
    <property type="entry name" value="P-loop containing nucleotide triphosphate hydrolases"/>
    <property type="match status" value="3"/>
</dbReference>
<comment type="caution">
    <text evidence="13">The sequence shown here is derived from an EMBL/GenBank/DDBJ whole genome shotgun (WGS) entry which is preliminary data.</text>
</comment>
<evidence type="ECO:0000256" key="1">
    <source>
        <dbReference type="ARBA" id="ARBA00012552"/>
    </source>
</evidence>
<accession>A0A8H6YYK2</accession>
<evidence type="ECO:0000256" key="9">
    <source>
        <dbReference type="RuleBase" id="RU000492"/>
    </source>
</evidence>
<evidence type="ECO:0000256" key="7">
    <source>
        <dbReference type="ARBA" id="ARBA00024355"/>
    </source>
</evidence>
<dbReference type="SMART" id="SM00490">
    <property type="entry name" value="HELICc"/>
    <property type="match status" value="1"/>
</dbReference>